<reference evidence="1" key="1">
    <citation type="submission" date="2021-01" db="EMBL/GenBank/DDBJ databases">
        <authorList>
            <person name="Corre E."/>
            <person name="Pelletier E."/>
            <person name="Niang G."/>
            <person name="Scheremetjew M."/>
            <person name="Finn R."/>
            <person name="Kale V."/>
            <person name="Holt S."/>
            <person name="Cochrane G."/>
            <person name="Meng A."/>
            <person name="Brown T."/>
            <person name="Cohen L."/>
        </authorList>
    </citation>
    <scope>NUCLEOTIDE SEQUENCE</scope>
    <source>
        <strain evidence="1">CCMP1381</strain>
    </source>
</reference>
<name>A0A7S2H6G9_9STRA</name>
<proteinExistence type="predicted"/>
<sequence length="121" mass="12956">MIAPGLWSRRDAYDIGAEYRAVVGLPGGLDGPHGTVLRRANTEAHNMTLVTSLMGSDGDTLGLGVVYVMDANNFPALQAELCMQFLDDPNEVYPPAYHALKSSLVASGRIVETSCPPNYVC</sequence>
<organism evidence="1">
    <name type="scientific">Octactis speculum</name>
    <dbReference type="NCBI Taxonomy" id="3111310"/>
    <lineage>
        <taxon>Eukaryota</taxon>
        <taxon>Sar</taxon>
        <taxon>Stramenopiles</taxon>
        <taxon>Ochrophyta</taxon>
        <taxon>Dictyochophyceae</taxon>
        <taxon>Dictyochales</taxon>
        <taxon>Dictyochaceae</taxon>
        <taxon>Octactis</taxon>
    </lineage>
</organism>
<evidence type="ECO:0000313" key="1">
    <source>
        <dbReference type="EMBL" id="CAD9481837.1"/>
    </source>
</evidence>
<dbReference type="AlphaFoldDB" id="A0A7S2H6G9"/>
<protein>
    <submittedName>
        <fullName evidence="1">Uncharacterized protein</fullName>
    </submittedName>
</protein>
<gene>
    <name evidence="1" type="ORF">DSPE1174_LOCUS30043</name>
</gene>
<accession>A0A7S2H6G9</accession>
<dbReference type="EMBL" id="HBGS01057586">
    <property type="protein sequence ID" value="CAD9481837.1"/>
    <property type="molecule type" value="Transcribed_RNA"/>
</dbReference>